<organism evidence="3 4">
    <name type="scientific">Streptomyces rhizosphaericus</name>
    <dbReference type="NCBI Taxonomy" id="114699"/>
    <lineage>
        <taxon>Bacteria</taxon>
        <taxon>Bacillati</taxon>
        <taxon>Actinomycetota</taxon>
        <taxon>Actinomycetes</taxon>
        <taxon>Kitasatosporales</taxon>
        <taxon>Streptomycetaceae</taxon>
        <taxon>Streptomyces</taxon>
        <taxon>Streptomyces violaceusniger group</taxon>
    </lineage>
</organism>
<dbReference type="InterPro" id="IPR053392">
    <property type="entry name" value="Transposase_IS30-like"/>
</dbReference>
<protein>
    <submittedName>
        <fullName evidence="3">IS30 family transposase</fullName>
    </submittedName>
</protein>
<accession>A0ABP4DEC6</accession>
<dbReference type="Gene3D" id="3.30.420.10">
    <property type="entry name" value="Ribonuclease H-like superfamily/Ribonuclease H"/>
    <property type="match status" value="1"/>
</dbReference>
<keyword evidence="4" id="KW-1185">Reference proteome</keyword>
<evidence type="ECO:0000256" key="1">
    <source>
        <dbReference type="ARBA" id="ARBA00023172"/>
    </source>
</evidence>
<proteinExistence type="predicted"/>
<evidence type="ECO:0000259" key="2">
    <source>
        <dbReference type="PROSITE" id="PS50994"/>
    </source>
</evidence>
<dbReference type="Pfam" id="PF00665">
    <property type="entry name" value="rve"/>
    <property type="match status" value="1"/>
</dbReference>
<dbReference type="InterPro" id="IPR025246">
    <property type="entry name" value="IS30-like_HTH"/>
</dbReference>
<dbReference type="PANTHER" id="PTHR10948">
    <property type="entry name" value="TRANSPOSASE"/>
    <property type="match status" value="1"/>
</dbReference>
<keyword evidence="1" id="KW-0233">DNA recombination</keyword>
<dbReference type="PANTHER" id="PTHR10948:SF23">
    <property type="entry name" value="TRANSPOSASE INSI FOR INSERTION SEQUENCE ELEMENT IS30A-RELATED"/>
    <property type="match status" value="1"/>
</dbReference>
<dbReference type="PROSITE" id="PS50994">
    <property type="entry name" value="INTEGRASE"/>
    <property type="match status" value="1"/>
</dbReference>
<dbReference type="Gene3D" id="1.10.10.60">
    <property type="entry name" value="Homeodomain-like"/>
    <property type="match status" value="1"/>
</dbReference>
<reference evidence="4" key="1">
    <citation type="journal article" date="2019" name="Int. J. Syst. Evol. Microbiol.">
        <title>The Global Catalogue of Microorganisms (GCM) 10K type strain sequencing project: providing services to taxonomists for standard genome sequencing and annotation.</title>
        <authorList>
            <consortium name="The Broad Institute Genomics Platform"/>
            <consortium name="The Broad Institute Genome Sequencing Center for Infectious Disease"/>
            <person name="Wu L."/>
            <person name="Ma J."/>
        </authorList>
    </citation>
    <scope>NUCLEOTIDE SEQUENCE [LARGE SCALE GENOMIC DNA]</scope>
    <source>
        <strain evidence="4">JCM 11445</strain>
    </source>
</reference>
<dbReference type="InterPro" id="IPR009057">
    <property type="entry name" value="Homeodomain-like_sf"/>
</dbReference>
<dbReference type="Proteomes" id="UP001500033">
    <property type="component" value="Unassembled WGS sequence"/>
</dbReference>
<gene>
    <name evidence="3" type="ORF">GCM10009576_098290</name>
</gene>
<dbReference type="InterPro" id="IPR012337">
    <property type="entry name" value="RNaseH-like_sf"/>
</dbReference>
<evidence type="ECO:0000313" key="3">
    <source>
        <dbReference type="EMBL" id="GAA1005691.1"/>
    </source>
</evidence>
<dbReference type="EMBL" id="BAAAIE010000284">
    <property type="protein sequence ID" value="GAA1005691.1"/>
    <property type="molecule type" value="Genomic_DNA"/>
</dbReference>
<dbReference type="SUPFAM" id="SSF46689">
    <property type="entry name" value="Homeodomain-like"/>
    <property type="match status" value="1"/>
</dbReference>
<dbReference type="InterPro" id="IPR036397">
    <property type="entry name" value="RNaseH_sf"/>
</dbReference>
<name>A0ABP4DEC6_9ACTN</name>
<dbReference type="Pfam" id="PF13936">
    <property type="entry name" value="HTH_38"/>
    <property type="match status" value="1"/>
</dbReference>
<dbReference type="InterPro" id="IPR051917">
    <property type="entry name" value="Transposase-Integrase"/>
</dbReference>
<feature type="domain" description="Integrase catalytic" evidence="2">
    <location>
        <begin position="219"/>
        <end position="383"/>
    </location>
</feature>
<sequence>MPTPPMAVEQVDLIHCLLRRGVQQKVIAQCSGVSVRTVQRMLARLGGVPRPAAAEYGPRYLSQDERCEIARLHDGGISVRAIGRRLGRSPSTISRELRRNVHDKTGHYLPHPAHTRAWERQRRPKASKIASDPRLAAWVRYMLKHRLSPEQISGRLQVRFPHDESMRISPETIYQSLYVYPRGELTRELKSHLRSGRTHRRARGQRINKHERIVGAVSIHQRPEEVKGRLVPGHHEGDLIKGSTASNSAVATVVERHSGYLTLVHLPEGWAADKVAAALAQEMGKLPAWFAKTLTWDRGVEMARHADFAAASGIDVYFADPYSPQQRPSNENTNGLIREYLPKGTDLSVHTHDDLALVAKELNNRPRKRLKFLTPAEVFANLLTDHKPGVATTP</sequence>
<evidence type="ECO:0000313" key="4">
    <source>
        <dbReference type="Proteomes" id="UP001500033"/>
    </source>
</evidence>
<dbReference type="SUPFAM" id="SSF53098">
    <property type="entry name" value="Ribonuclease H-like"/>
    <property type="match status" value="1"/>
</dbReference>
<comment type="caution">
    <text evidence="3">The sequence shown here is derived from an EMBL/GenBank/DDBJ whole genome shotgun (WGS) entry which is preliminary data.</text>
</comment>
<dbReference type="NCBIfam" id="NF033563">
    <property type="entry name" value="transpos_IS30"/>
    <property type="match status" value="1"/>
</dbReference>
<dbReference type="InterPro" id="IPR001584">
    <property type="entry name" value="Integrase_cat-core"/>
</dbReference>